<sequence length="71" mass="7398">MDRAAQARAGMKTHRQSLIEVFARPLVLFVVGLTGLVGALLADGLWDGLGAALVGTAVVAIVWARIRASKA</sequence>
<protein>
    <submittedName>
        <fullName evidence="2">Uncharacterized protein</fullName>
    </submittedName>
</protein>
<proteinExistence type="predicted"/>
<organism evidence="2 3">
    <name type="scientific">Brevundimonas subvibrioides</name>
    <dbReference type="NCBI Taxonomy" id="74313"/>
    <lineage>
        <taxon>Bacteria</taxon>
        <taxon>Pseudomonadati</taxon>
        <taxon>Pseudomonadota</taxon>
        <taxon>Alphaproteobacteria</taxon>
        <taxon>Caulobacterales</taxon>
        <taxon>Caulobacteraceae</taxon>
        <taxon>Brevundimonas</taxon>
    </lineage>
</organism>
<dbReference type="EMBL" id="NCEB01000003">
    <property type="protein sequence ID" value="OYX35638.1"/>
    <property type="molecule type" value="Genomic_DNA"/>
</dbReference>
<dbReference type="AlphaFoldDB" id="A0A258FUH2"/>
<gene>
    <name evidence="2" type="ORF">B7Z01_01700</name>
</gene>
<keyword evidence="1" id="KW-0472">Membrane</keyword>
<accession>A0A258FUH2</accession>
<evidence type="ECO:0000313" key="2">
    <source>
        <dbReference type="EMBL" id="OYX35638.1"/>
    </source>
</evidence>
<dbReference type="Proteomes" id="UP000215595">
    <property type="component" value="Unassembled WGS sequence"/>
</dbReference>
<name>A0A258FUH2_9CAUL</name>
<evidence type="ECO:0000256" key="1">
    <source>
        <dbReference type="SAM" id="Phobius"/>
    </source>
</evidence>
<keyword evidence="1" id="KW-0812">Transmembrane</keyword>
<feature type="transmembrane region" description="Helical" evidence="1">
    <location>
        <begin position="21"/>
        <end position="42"/>
    </location>
</feature>
<reference evidence="2 3" key="1">
    <citation type="submission" date="2017-03" db="EMBL/GenBank/DDBJ databases">
        <title>Lifting the veil on microbial sulfur biogeochemistry in mining wastewaters.</title>
        <authorList>
            <person name="Kantor R.S."/>
            <person name="Colenbrander Nelson T."/>
            <person name="Marshall S."/>
            <person name="Bennett D."/>
            <person name="Apte S."/>
            <person name="Camacho D."/>
            <person name="Thomas B.C."/>
            <person name="Warren L.A."/>
            <person name="Banfield J.F."/>
        </authorList>
    </citation>
    <scope>NUCLEOTIDE SEQUENCE [LARGE SCALE GENOMIC DNA]</scope>
    <source>
        <strain evidence="2">32-69-9</strain>
    </source>
</reference>
<feature type="transmembrane region" description="Helical" evidence="1">
    <location>
        <begin position="48"/>
        <end position="66"/>
    </location>
</feature>
<keyword evidence="1" id="KW-1133">Transmembrane helix</keyword>
<comment type="caution">
    <text evidence="2">The sequence shown here is derived from an EMBL/GenBank/DDBJ whole genome shotgun (WGS) entry which is preliminary data.</text>
</comment>
<evidence type="ECO:0000313" key="3">
    <source>
        <dbReference type="Proteomes" id="UP000215595"/>
    </source>
</evidence>